<dbReference type="Proteomes" id="UP001062165">
    <property type="component" value="Chromosome"/>
</dbReference>
<feature type="compositionally biased region" description="Basic and acidic residues" evidence="3">
    <location>
        <begin position="415"/>
        <end position="427"/>
    </location>
</feature>
<feature type="region of interest" description="Disordered" evidence="3">
    <location>
        <begin position="398"/>
        <end position="427"/>
    </location>
</feature>
<feature type="chain" id="PRO_5046211271" evidence="4">
    <location>
        <begin position="28"/>
        <end position="450"/>
    </location>
</feature>
<keyword evidence="5" id="KW-0456">Lyase</keyword>
<reference evidence="5" key="1">
    <citation type="submission" date="2022-10" db="EMBL/GenBank/DDBJ databases">
        <title>Comparative genomics and taxonomic characterization of three novel marine species of genus Reichenbachiella exhibiting antioxidant and polysaccharide degradation activities.</title>
        <authorList>
            <person name="Muhammad N."/>
            <person name="Lee Y.-J."/>
            <person name="Ko J."/>
            <person name="Kim S.-G."/>
        </authorList>
    </citation>
    <scope>NUCLEOTIDE SEQUENCE</scope>
    <source>
        <strain evidence="5">Wsw4-B4</strain>
    </source>
</reference>
<sequence>MMSKTTSTYRFCLLLYGCLLGSSMSWAQPLAFPGAEGHGKFVTGGRGGVVIYVTNLNDDGPGSLREAIKQTGPRTILFAVSGNIELQSRLDIKSGDLTIAGQSAPGSGICIRNQQVSIKADNVIIRYIRVRLGDRSGVEADCIGAVRHKDIILDHCSFSWATDEVASFYDNENFTLQWCLITESLAESVHKKGRHGYGGIWGGKGASFHHNLLAHHTSRNPRFCGARYHKQPEREQVDFWNNVIYNWQFNTAYGGEEGNHQMVNNYFKPGPATHKSKKARIVAPSEPYGKYYVSGNVVEGDSVINADNSNGVVGDVPAEFLPLSPMWPMQEEISSAATAYPEVLAHAGASYARDDLDQRVIDEVLNGQASKGPKGDGIINTPSEAGGWPVLLSKKTLKDTDQDGMPDDWEVANGLDRKDPSDQSRADRHDYYTNLEMYLNELILKSRPHE</sequence>
<evidence type="ECO:0000256" key="2">
    <source>
        <dbReference type="ARBA" id="ARBA00023180"/>
    </source>
</evidence>
<evidence type="ECO:0000256" key="4">
    <source>
        <dbReference type="SAM" id="SignalP"/>
    </source>
</evidence>
<organism evidence="5 6">
    <name type="scientific">Reichenbachiella carrageenanivorans</name>
    <dbReference type="NCBI Taxonomy" id="2979869"/>
    <lineage>
        <taxon>Bacteria</taxon>
        <taxon>Pseudomonadati</taxon>
        <taxon>Bacteroidota</taxon>
        <taxon>Cytophagia</taxon>
        <taxon>Cytophagales</taxon>
        <taxon>Reichenbachiellaceae</taxon>
        <taxon>Reichenbachiella</taxon>
    </lineage>
</organism>
<evidence type="ECO:0000256" key="1">
    <source>
        <dbReference type="ARBA" id="ARBA00022723"/>
    </source>
</evidence>
<accession>A0ABY6D5A6</accession>
<evidence type="ECO:0000313" key="6">
    <source>
        <dbReference type="Proteomes" id="UP001062165"/>
    </source>
</evidence>
<evidence type="ECO:0000256" key="3">
    <source>
        <dbReference type="SAM" id="MobiDB-lite"/>
    </source>
</evidence>
<dbReference type="InterPro" id="IPR052063">
    <property type="entry name" value="Polysaccharide_Lyase_1"/>
</dbReference>
<dbReference type="PANTHER" id="PTHR42970:SF1">
    <property type="entry name" value="PECTATE LYASE C-RELATED"/>
    <property type="match status" value="1"/>
</dbReference>
<feature type="signal peptide" evidence="4">
    <location>
        <begin position="1"/>
        <end position="27"/>
    </location>
</feature>
<proteinExistence type="predicted"/>
<dbReference type="GO" id="GO:0016829">
    <property type="term" value="F:lyase activity"/>
    <property type="evidence" value="ECO:0007669"/>
    <property type="project" value="UniProtKB-KW"/>
</dbReference>
<gene>
    <name evidence="5" type="ORF">N7E81_09505</name>
</gene>
<dbReference type="PANTHER" id="PTHR42970">
    <property type="entry name" value="PECTATE LYASE C-RELATED"/>
    <property type="match status" value="1"/>
</dbReference>
<protein>
    <submittedName>
        <fullName evidence="5">Pectate lyase</fullName>
    </submittedName>
</protein>
<evidence type="ECO:0000313" key="5">
    <source>
        <dbReference type="EMBL" id="UXX81326.1"/>
    </source>
</evidence>
<dbReference type="EMBL" id="CP106735">
    <property type="protein sequence ID" value="UXX81326.1"/>
    <property type="molecule type" value="Genomic_DNA"/>
</dbReference>
<keyword evidence="1" id="KW-0479">Metal-binding</keyword>
<dbReference type="InterPro" id="IPR011050">
    <property type="entry name" value="Pectin_lyase_fold/virulence"/>
</dbReference>
<keyword evidence="4" id="KW-0732">Signal</keyword>
<dbReference type="InterPro" id="IPR012334">
    <property type="entry name" value="Pectin_lyas_fold"/>
</dbReference>
<dbReference type="SUPFAM" id="SSF51126">
    <property type="entry name" value="Pectin lyase-like"/>
    <property type="match status" value="1"/>
</dbReference>
<dbReference type="RefSeq" id="WP_263053050.1">
    <property type="nucleotide sequence ID" value="NZ_CP106735.1"/>
</dbReference>
<dbReference type="Gene3D" id="2.160.20.10">
    <property type="entry name" value="Single-stranded right-handed beta-helix, Pectin lyase-like"/>
    <property type="match status" value="1"/>
</dbReference>
<keyword evidence="2" id="KW-0325">Glycoprotein</keyword>
<keyword evidence="6" id="KW-1185">Reference proteome</keyword>
<name>A0ABY6D5A6_9BACT</name>